<evidence type="ECO:0000313" key="2">
    <source>
        <dbReference type="Proteomes" id="UP001055072"/>
    </source>
</evidence>
<comment type="caution">
    <text evidence="1">The sequence shown here is derived from an EMBL/GenBank/DDBJ whole genome shotgun (WGS) entry which is preliminary data.</text>
</comment>
<reference evidence="1" key="1">
    <citation type="journal article" date="2021" name="Environ. Microbiol.">
        <title>Gene family expansions and transcriptome signatures uncover fungal adaptations to wood decay.</title>
        <authorList>
            <person name="Hage H."/>
            <person name="Miyauchi S."/>
            <person name="Viragh M."/>
            <person name="Drula E."/>
            <person name="Min B."/>
            <person name="Chaduli D."/>
            <person name="Navarro D."/>
            <person name="Favel A."/>
            <person name="Norest M."/>
            <person name="Lesage-Meessen L."/>
            <person name="Balint B."/>
            <person name="Merenyi Z."/>
            <person name="de Eugenio L."/>
            <person name="Morin E."/>
            <person name="Martinez A.T."/>
            <person name="Baldrian P."/>
            <person name="Stursova M."/>
            <person name="Martinez M.J."/>
            <person name="Novotny C."/>
            <person name="Magnuson J.K."/>
            <person name="Spatafora J.W."/>
            <person name="Maurice S."/>
            <person name="Pangilinan J."/>
            <person name="Andreopoulos W."/>
            <person name="LaButti K."/>
            <person name="Hundley H."/>
            <person name="Na H."/>
            <person name="Kuo A."/>
            <person name="Barry K."/>
            <person name="Lipzen A."/>
            <person name="Henrissat B."/>
            <person name="Riley R."/>
            <person name="Ahrendt S."/>
            <person name="Nagy L.G."/>
            <person name="Grigoriev I.V."/>
            <person name="Martin F."/>
            <person name="Rosso M.N."/>
        </authorList>
    </citation>
    <scope>NUCLEOTIDE SEQUENCE</scope>
    <source>
        <strain evidence="1">CBS 384.51</strain>
    </source>
</reference>
<name>A0ACB8TXC5_9APHY</name>
<dbReference type="Proteomes" id="UP001055072">
    <property type="component" value="Unassembled WGS sequence"/>
</dbReference>
<gene>
    <name evidence="1" type="ORF">BDY19DRAFT_995794</name>
</gene>
<evidence type="ECO:0000313" key="1">
    <source>
        <dbReference type="EMBL" id="KAI0086504.1"/>
    </source>
</evidence>
<keyword evidence="2" id="KW-1185">Reference proteome</keyword>
<protein>
    <submittedName>
        <fullName evidence="1">Uncharacterized protein</fullName>
    </submittedName>
</protein>
<dbReference type="EMBL" id="MU274923">
    <property type="protein sequence ID" value="KAI0086504.1"/>
    <property type="molecule type" value="Genomic_DNA"/>
</dbReference>
<proteinExistence type="predicted"/>
<sequence length="369" mass="39775">MAHPSTSKAMATQVHNHSRPGLTSKHHTWHGPVTYRSHFEDFMIEIGEDPKQAHLCCMPRQAQRYERTRANSMPTMMVQHSFMQAPSASDMKQEVSRPSPPKGRPVRRQSAPAALATLASFSHKQRGPIPPKLIFANDSSPKVRLPSKGTATVSIDVRSRTPSCLYSIASVSQRLRAAMQVFDNSDRSPLPSGQVPEPDEDQGRWTPLPTSPALVPGNLMHMASSISSRTNTSNDNAISTSTMFPSVHTVSRAPSFASLNTASVSSSEGPATPHSTSSSFDSPVSPTLSYLEHTSRIRVPCVCVTCKRTGANFPSCPSCGDTWCSRECRLADADVGVSAGKHQCAIRTVTTEPAASGSDEVQAPLEEVA</sequence>
<accession>A0ACB8TXC5</accession>
<organism evidence="1 2">
    <name type="scientific">Irpex rosettiformis</name>
    <dbReference type="NCBI Taxonomy" id="378272"/>
    <lineage>
        <taxon>Eukaryota</taxon>
        <taxon>Fungi</taxon>
        <taxon>Dikarya</taxon>
        <taxon>Basidiomycota</taxon>
        <taxon>Agaricomycotina</taxon>
        <taxon>Agaricomycetes</taxon>
        <taxon>Polyporales</taxon>
        <taxon>Irpicaceae</taxon>
        <taxon>Irpex</taxon>
    </lineage>
</organism>